<dbReference type="Pfam" id="PF01075">
    <property type="entry name" value="Glyco_transf_9"/>
    <property type="match status" value="1"/>
</dbReference>
<evidence type="ECO:0000256" key="1">
    <source>
        <dbReference type="ARBA" id="ARBA00022676"/>
    </source>
</evidence>
<dbReference type="Proteomes" id="UP001252270">
    <property type="component" value="Unassembled WGS sequence"/>
</dbReference>
<proteinExistence type="predicted"/>
<dbReference type="EMBL" id="JARWAL010000011">
    <property type="protein sequence ID" value="MDR5893649.1"/>
    <property type="molecule type" value="Genomic_DNA"/>
</dbReference>
<dbReference type="SUPFAM" id="SSF53756">
    <property type="entry name" value="UDP-Glycosyltransferase/glycogen phosphorylase"/>
    <property type="match status" value="1"/>
</dbReference>
<accession>A0ABU1GNT3</accession>
<dbReference type="InterPro" id="IPR002201">
    <property type="entry name" value="Glyco_trans_9"/>
</dbReference>
<name>A0ABU1GNT3_9GAMM</name>
<dbReference type="InterPro" id="IPR051199">
    <property type="entry name" value="LPS_LOS_Heptosyltrfase"/>
</dbReference>
<dbReference type="PANTHER" id="PTHR30160">
    <property type="entry name" value="TETRAACYLDISACCHARIDE 4'-KINASE-RELATED"/>
    <property type="match status" value="1"/>
</dbReference>
<dbReference type="Gene3D" id="3.40.50.2000">
    <property type="entry name" value="Glycogen Phosphorylase B"/>
    <property type="match status" value="2"/>
</dbReference>
<dbReference type="CDD" id="cd03789">
    <property type="entry name" value="GT9_LPS_heptosyltransferase"/>
    <property type="match status" value="1"/>
</dbReference>
<sequence>MRVWVDKCAYLSRRGRRWLESTAVNEVRRILVIRQCAFGDYMAARPFLVELRRLFPEAHITLATIDRYRYAVPEDLVDEVFVQETRGSLAAQWRSLRALEPVDILFDLADTSRSRVLTLMAPAAIKLGFPYRGLFNHLLYDVGLRRSNYHYEAEVLLDFLKVMGHKPRYPLDFAMPVHRPAAASRAIVYFPFASKADKSLSLDSWSQLIDRAAQEFPAYRHVLLEGHKAEESSDFLAEVAARHANVEIQPRMSLEALGPWMATVSTLVCGDTGVRNLALATHTPTLGIFFQTLPYRYWPRYESCHEAVFLKSGEVPGRTDILKGLEELLVRVYPERGAPRQPVSDASP</sequence>
<dbReference type="PANTHER" id="PTHR30160:SF19">
    <property type="entry name" value="LIPOPOLYSACCHARIDE HEPTOSYLTRANSFERASE 1"/>
    <property type="match status" value="1"/>
</dbReference>
<keyword evidence="1" id="KW-0328">Glycosyltransferase</keyword>
<keyword evidence="4" id="KW-1185">Reference proteome</keyword>
<gene>
    <name evidence="3" type="ORF">QC820_12600</name>
</gene>
<dbReference type="RefSeq" id="WP_309637208.1">
    <property type="nucleotide sequence ID" value="NZ_JARWAL010000011.1"/>
</dbReference>
<evidence type="ECO:0000256" key="2">
    <source>
        <dbReference type="ARBA" id="ARBA00022679"/>
    </source>
</evidence>
<evidence type="ECO:0000313" key="3">
    <source>
        <dbReference type="EMBL" id="MDR5893649.1"/>
    </source>
</evidence>
<organism evidence="3 4">
    <name type="scientific">Halomonas mongoliensis</name>
    <dbReference type="NCBI Taxonomy" id="321265"/>
    <lineage>
        <taxon>Bacteria</taxon>
        <taxon>Pseudomonadati</taxon>
        <taxon>Pseudomonadota</taxon>
        <taxon>Gammaproteobacteria</taxon>
        <taxon>Oceanospirillales</taxon>
        <taxon>Halomonadaceae</taxon>
        <taxon>Halomonas</taxon>
    </lineage>
</organism>
<keyword evidence="2" id="KW-0808">Transferase</keyword>
<comment type="caution">
    <text evidence="3">The sequence shown here is derived from an EMBL/GenBank/DDBJ whole genome shotgun (WGS) entry which is preliminary data.</text>
</comment>
<evidence type="ECO:0000313" key="4">
    <source>
        <dbReference type="Proteomes" id="UP001252270"/>
    </source>
</evidence>
<reference evidence="3 4" key="1">
    <citation type="submission" date="2023-04" db="EMBL/GenBank/DDBJ databases">
        <title>A long-awaited taxogenomic arrangement of the family Halomonadaceae.</title>
        <authorList>
            <person name="De La Haba R."/>
            <person name="Chuvochina M."/>
            <person name="Wittouck S."/>
            <person name="Arahal D.R."/>
            <person name="Sanchez-Porro C."/>
            <person name="Hugenholtz P."/>
            <person name="Ventosa A."/>
        </authorList>
    </citation>
    <scope>NUCLEOTIDE SEQUENCE [LARGE SCALE GENOMIC DNA]</scope>
    <source>
        <strain evidence="3 4">DSM 17332</strain>
    </source>
</reference>
<protein>
    <submittedName>
        <fullName evidence="3">Glycosyltransferase family 9 protein</fullName>
    </submittedName>
</protein>